<evidence type="ECO:0000313" key="2">
    <source>
        <dbReference type="WBParaSite" id="PS1159_v2.g1639.t1"/>
    </source>
</evidence>
<proteinExistence type="predicted"/>
<name>A0AC35FDM6_9BILA</name>
<dbReference type="Proteomes" id="UP000887580">
    <property type="component" value="Unplaced"/>
</dbReference>
<protein>
    <submittedName>
        <fullName evidence="2">RING-type domain-containing protein</fullName>
    </submittedName>
</protein>
<reference evidence="2" key="1">
    <citation type="submission" date="2022-11" db="UniProtKB">
        <authorList>
            <consortium name="WormBaseParasite"/>
        </authorList>
    </citation>
    <scope>IDENTIFICATION</scope>
</reference>
<evidence type="ECO:0000313" key="1">
    <source>
        <dbReference type="Proteomes" id="UP000887580"/>
    </source>
</evidence>
<sequence length="127" mass="14810">MASPKLSLNKMCIKSSKIVAIREIKLSTSPYTRLISSPRNYKNISKPFYSIVSNEAFVEYICFICLDYLQPNNTSFTSCGHICHQNCFKLWYKNYKHCPLCRNDDIFDSALLPILPQPDEEKHEDFF</sequence>
<dbReference type="WBParaSite" id="PS1159_v2.g1639.t1">
    <property type="protein sequence ID" value="PS1159_v2.g1639.t1"/>
    <property type="gene ID" value="PS1159_v2.g1639"/>
</dbReference>
<organism evidence="1 2">
    <name type="scientific">Panagrolaimus sp. PS1159</name>
    <dbReference type="NCBI Taxonomy" id="55785"/>
    <lineage>
        <taxon>Eukaryota</taxon>
        <taxon>Metazoa</taxon>
        <taxon>Ecdysozoa</taxon>
        <taxon>Nematoda</taxon>
        <taxon>Chromadorea</taxon>
        <taxon>Rhabditida</taxon>
        <taxon>Tylenchina</taxon>
        <taxon>Panagrolaimomorpha</taxon>
        <taxon>Panagrolaimoidea</taxon>
        <taxon>Panagrolaimidae</taxon>
        <taxon>Panagrolaimus</taxon>
    </lineage>
</organism>
<accession>A0AC35FDM6</accession>